<proteinExistence type="predicted"/>
<name>A0A0A9FS61_ARUDO</name>
<reference evidence="1" key="1">
    <citation type="submission" date="2014-09" db="EMBL/GenBank/DDBJ databases">
        <authorList>
            <person name="Magalhaes I.L.F."/>
            <person name="Oliveira U."/>
            <person name="Santos F.R."/>
            <person name="Vidigal T.H.D.A."/>
            <person name="Brescovit A.D."/>
            <person name="Santos A.J."/>
        </authorList>
    </citation>
    <scope>NUCLEOTIDE SEQUENCE</scope>
    <source>
        <tissue evidence="1">Shoot tissue taken approximately 20 cm above the soil surface</tissue>
    </source>
</reference>
<sequence>MLTGHLVVAQSSEEMFAGDQGAHQGGDTELVFSTIRSACMMKHWWFPRLCFPDFTSEV</sequence>
<evidence type="ECO:0000313" key="1">
    <source>
        <dbReference type="EMBL" id="JAE15705.1"/>
    </source>
</evidence>
<accession>A0A0A9FS61</accession>
<dbReference type="AlphaFoldDB" id="A0A0A9FS61"/>
<dbReference type="EMBL" id="GBRH01182191">
    <property type="protein sequence ID" value="JAE15705.1"/>
    <property type="molecule type" value="Transcribed_RNA"/>
</dbReference>
<organism evidence="1">
    <name type="scientific">Arundo donax</name>
    <name type="common">Giant reed</name>
    <name type="synonym">Donax arundinaceus</name>
    <dbReference type="NCBI Taxonomy" id="35708"/>
    <lineage>
        <taxon>Eukaryota</taxon>
        <taxon>Viridiplantae</taxon>
        <taxon>Streptophyta</taxon>
        <taxon>Embryophyta</taxon>
        <taxon>Tracheophyta</taxon>
        <taxon>Spermatophyta</taxon>
        <taxon>Magnoliopsida</taxon>
        <taxon>Liliopsida</taxon>
        <taxon>Poales</taxon>
        <taxon>Poaceae</taxon>
        <taxon>PACMAD clade</taxon>
        <taxon>Arundinoideae</taxon>
        <taxon>Arundineae</taxon>
        <taxon>Arundo</taxon>
    </lineage>
</organism>
<protein>
    <submittedName>
        <fullName evidence="1">Polyadenylate-binding protein, putative</fullName>
    </submittedName>
</protein>
<reference evidence="1" key="2">
    <citation type="journal article" date="2015" name="Data Brief">
        <title>Shoot transcriptome of the giant reed, Arundo donax.</title>
        <authorList>
            <person name="Barrero R.A."/>
            <person name="Guerrero F.D."/>
            <person name="Moolhuijzen P."/>
            <person name="Goolsby J.A."/>
            <person name="Tidwell J."/>
            <person name="Bellgard S.E."/>
            <person name="Bellgard M.I."/>
        </authorList>
    </citation>
    <scope>NUCLEOTIDE SEQUENCE</scope>
    <source>
        <tissue evidence="1">Shoot tissue taken approximately 20 cm above the soil surface</tissue>
    </source>
</reference>